<dbReference type="InterPro" id="IPR027417">
    <property type="entry name" value="P-loop_NTPase"/>
</dbReference>
<dbReference type="GO" id="GO:0004797">
    <property type="term" value="F:thymidine kinase activity"/>
    <property type="evidence" value="ECO:0007669"/>
    <property type="project" value="UniProtKB-EC"/>
</dbReference>
<dbReference type="EMBL" id="MN739349">
    <property type="protein sequence ID" value="QHS99854.1"/>
    <property type="molecule type" value="Genomic_DNA"/>
</dbReference>
<dbReference type="SUPFAM" id="SSF57716">
    <property type="entry name" value="Glucocorticoid receptor-like (DNA-binding domain)"/>
    <property type="match status" value="1"/>
</dbReference>
<evidence type="ECO:0000256" key="2">
    <source>
        <dbReference type="ARBA" id="ARBA00012118"/>
    </source>
</evidence>
<dbReference type="EC" id="2.7.1.21" evidence="2"/>
<organism evidence="8">
    <name type="scientific">viral metagenome</name>
    <dbReference type="NCBI Taxonomy" id="1070528"/>
    <lineage>
        <taxon>unclassified sequences</taxon>
        <taxon>metagenomes</taxon>
        <taxon>organismal metagenomes</taxon>
    </lineage>
</organism>
<evidence type="ECO:0000256" key="5">
    <source>
        <dbReference type="ARBA" id="ARBA00022741"/>
    </source>
</evidence>
<dbReference type="SUPFAM" id="SSF52540">
    <property type="entry name" value="P-loop containing nucleoside triphosphate hydrolases"/>
    <property type="match status" value="1"/>
</dbReference>
<evidence type="ECO:0000256" key="6">
    <source>
        <dbReference type="ARBA" id="ARBA00022777"/>
    </source>
</evidence>
<dbReference type="GO" id="GO:0005524">
    <property type="term" value="F:ATP binding"/>
    <property type="evidence" value="ECO:0007669"/>
    <property type="project" value="UniProtKB-KW"/>
</dbReference>
<evidence type="ECO:0000256" key="1">
    <source>
        <dbReference type="ARBA" id="ARBA00007587"/>
    </source>
</evidence>
<comment type="similarity">
    <text evidence="1">Belongs to the thymidine kinase family.</text>
</comment>
<protein>
    <recommendedName>
        <fullName evidence="2">thymidine kinase</fullName>
        <ecNumber evidence="2">2.7.1.21</ecNumber>
    </recommendedName>
</protein>
<reference evidence="8" key="1">
    <citation type="journal article" date="2020" name="Nature">
        <title>Giant virus diversity and host interactions through global metagenomics.</title>
        <authorList>
            <person name="Schulz F."/>
            <person name="Roux S."/>
            <person name="Paez-Espino D."/>
            <person name="Jungbluth S."/>
            <person name="Walsh D.A."/>
            <person name="Denef V.J."/>
            <person name="McMahon K.D."/>
            <person name="Konstantinidis K.T."/>
            <person name="Eloe-Fadrosh E.A."/>
            <person name="Kyrpides N.C."/>
            <person name="Woyke T."/>
        </authorList>
    </citation>
    <scope>NUCLEOTIDE SEQUENCE</scope>
    <source>
        <strain evidence="8">GVMAG-M-3300020187-37</strain>
    </source>
</reference>
<keyword evidence="3" id="KW-0237">DNA synthesis</keyword>
<evidence type="ECO:0000256" key="4">
    <source>
        <dbReference type="ARBA" id="ARBA00022679"/>
    </source>
</evidence>
<proteinExistence type="inferred from homology"/>
<dbReference type="PIRSF" id="PIRSF035805">
    <property type="entry name" value="TK_cell"/>
    <property type="match status" value="1"/>
</dbReference>
<dbReference type="Gene3D" id="3.30.60.20">
    <property type="match status" value="1"/>
</dbReference>
<keyword evidence="7" id="KW-0067">ATP-binding</keyword>
<dbReference type="AlphaFoldDB" id="A0A6C0C7X3"/>
<name>A0A6C0C7X3_9ZZZZ</name>
<dbReference type="InterPro" id="IPR001267">
    <property type="entry name" value="Thymidine_kinase"/>
</dbReference>
<accession>A0A6C0C7X3</accession>
<evidence type="ECO:0000256" key="7">
    <source>
        <dbReference type="ARBA" id="ARBA00022840"/>
    </source>
</evidence>
<dbReference type="PANTHER" id="PTHR11441:SF0">
    <property type="entry name" value="THYMIDINE KINASE, CYTOSOLIC"/>
    <property type="match status" value="1"/>
</dbReference>
<dbReference type="Gene3D" id="3.40.50.300">
    <property type="entry name" value="P-loop containing nucleotide triphosphate hydrolases"/>
    <property type="match status" value="1"/>
</dbReference>
<keyword evidence="4" id="KW-0808">Transferase</keyword>
<dbReference type="GO" id="GO:0046104">
    <property type="term" value="P:thymidine metabolic process"/>
    <property type="evidence" value="ECO:0007669"/>
    <property type="project" value="TreeGrafter"/>
</dbReference>
<evidence type="ECO:0000256" key="3">
    <source>
        <dbReference type="ARBA" id="ARBA00022634"/>
    </source>
</evidence>
<keyword evidence="5" id="KW-0547">Nucleotide-binding</keyword>
<dbReference type="GO" id="GO:0071897">
    <property type="term" value="P:DNA biosynthetic process"/>
    <property type="evidence" value="ECO:0007669"/>
    <property type="project" value="UniProtKB-KW"/>
</dbReference>
<sequence length="175" mass="19954">MSLKLILGCMYSGKTTEIIRIVNSLKHIGENPIIIKPKIDDRYSINKISTHNKNVNDCITLDSLSELNDNDNKYIIIEEAQFFNDLYQFVIYQVDILEKNIIVVGLDGDSNRENFGEIHKLLPICDEIIKLKAYCSICKNGTLGIFSKRISDNKSKILVGSDKDYIAVCRKCYLN</sequence>
<evidence type="ECO:0000313" key="8">
    <source>
        <dbReference type="EMBL" id="QHS99854.1"/>
    </source>
</evidence>
<dbReference type="PANTHER" id="PTHR11441">
    <property type="entry name" value="THYMIDINE KINASE"/>
    <property type="match status" value="1"/>
</dbReference>
<dbReference type="Pfam" id="PF00265">
    <property type="entry name" value="TK"/>
    <property type="match status" value="1"/>
</dbReference>
<keyword evidence="6" id="KW-0418">Kinase</keyword>